<dbReference type="NCBIfam" id="TIGR00254">
    <property type="entry name" value="GGDEF"/>
    <property type="match status" value="1"/>
</dbReference>
<dbReference type="InterPro" id="IPR029787">
    <property type="entry name" value="Nucleotide_cyclase"/>
</dbReference>
<organism evidence="4 5">
    <name type="scientific">Paenibacillus silvestris</name>
    <dbReference type="NCBI Taxonomy" id="2606219"/>
    <lineage>
        <taxon>Bacteria</taxon>
        <taxon>Bacillati</taxon>
        <taxon>Bacillota</taxon>
        <taxon>Bacilli</taxon>
        <taxon>Bacillales</taxon>
        <taxon>Paenibacillaceae</taxon>
        <taxon>Paenibacillus</taxon>
    </lineage>
</organism>
<feature type="transmembrane region" description="Helical" evidence="1">
    <location>
        <begin position="45"/>
        <end position="65"/>
    </location>
</feature>
<dbReference type="InterPro" id="IPR000160">
    <property type="entry name" value="GGDEF_dom"/>
</dbReference>
<dbReference type="SUPFAM" id="SSF55073">
    <property type="entry name" value="Nucleotide cyclase"/>
    <property type="match status" value="1"/>
</dbReference>
<dbReference type="PROSITE" id="PS50883">
    <property type="entry name" value="EAL"/>
    <property type="match status" value="1"/>
</dbReference>
<evidence type="ECO:0000259" key="2">
    <source>
        <dbReference type="PROSITE" id="PS50883"/>
    </source>
</evidence>
<dbReference type="SMART" id="SM00267">
    <property type="entry name" value="GGDEF"/>
    <property type="match status" value="1"/>
</dbReference>
<dbReference type="PROSITE" id="PS50887">
    <property type="entry name" value="GGDEF"/>
    <property type="match status" value="1"/>
</dbReference>
<dbReference type="Pfam" id="PF00563">
    <property type="entry name" value="EAL"/>
    <property type="match status" value="1"/>
</dbReference>
<dbReference type="GO" id="GO:0071111">
    <property type="term" value="F:cyclic-guanylate-specific phosphodiesterase activity"/>
    <property type="evidence" value="ECO:0007669"/>
    <property type="project" value="InterPro"/>
</dbReference>
<dbReference type="Gene3D" id="3.20.20.450">
    <property type="entry name" value="EAL domain"/>
    <property type="match status" value="1"/>
</dbReference>
<dbReference type="SUPFAM" id="SSF141868">
    <property type="entry name" value="EAL domain-like"/>
    <property type="match status" value="1"/>
</dbReference>
<feature type="domain" description="GGDEF" evidence="3">
    <location>
        <begin position="222"/>
        <end position="355"/>
    </location>
</feature>
<comment type="caution">
    <text evidence="4">The sequence shown here is derived from an EMBL/GenBank/DDBJ whole genome shotgun (WGS) entry which is preliminary data.</text>
</comment>
<feature type="transmembrane region" description="Helical" evidence="1">
    <location>
        <begin position="115"/>
        <end position="133"/>
    </location>
</feature>
<proteinExistence type="predicted"/>
<feature type="domain" description="EAL" evidence="2">
    <location>
        <begin position="364"/>
        <end position="617"/>
    </location>
</feature>
<sequence>MDLLISENRCQRNTIALRLLLLNFTIITLVISFAYLRLGLTAPHYLYMVAANVLTLSAYIIFYSYRKDSGWIGYIPIGGQFLNTILLMMFVPAVTNTFSSIYIVVVAAVFMRRKVMFVAISLVLAADAYFFLVVDTKKFGLSSQILTGILTWSLLIIISMLLVSSNNRKLMERFFTLQKDTLDKAEQIKHMASTDSLTLLPNRFSAYEHLEHAIQQASAANRRVCVIWVNIDNFQMINDSVGYATGDQYLRFFARKMVHTFTPGMHVSRSEGDEFNLILDVGDNNKDFISTVHAIWKACQSPFQVAGVSYPLKVSMGVALYPDHGQTAEQLLKCADVAMRKAKASGKHQFRIFDETLRLDQLYKRKLENALQGALAQNQFTLHFQSQIHVPSGEVKGYEALLRWQQPDGVYIPPSEWIQLAEETGLIVPIGYWVLQTACQTTKKWQIASQMSFTISVNISALQLMQYDFADQVLAILVETGLDPRHLVLELTETLLIQSIETSTNHLNFLREKGVRIALDDFGKGFSSLSYIKQLPADIIKIDKSFIDHIDDSTVDRVIMESIISLVQRIDKEVIAEGVEKQEQLLILQAVGCDFVQGYYFSKPLPEHQAFHTLVQA</sequence>
<dbReference type="CDD" id="cd01949">
    <property type="entry name" value="GGDEF"/>
    <property type="match status" value="1"/>
</dbReference>
<gene>
    <name evidence="4" type="ORF">GQF01_12675</name>
</gene>
<dbReference type="RefSeq" id="WP_161407120.1">
    <property type="nucleotide sequence ID" value="NZ_WTUZ01000015.1"/>
</dbReference>
<keyword evidence="1" id="KW-0812">Transmembrane</keyword>
<keyword evidence="1" id="KW-1133">Transmembrane helix</keyword>
<dbReference type="Pfam" id="PF00990">
    <property type="entry name" value="GGDEF"/>
    <property type="match status" value="1"/>
</dbReference>
<dbReference type="PANTHER" id="PTHR33121">
    <property type="entry name" value="CYCLIC DI-GMP PHOSPHODIESTERASE PDEF"/>
    <property type="match status" value="1"/>
</dbReference>
<feature type="transmembrane region" description="Helical" evidence="1">
    <location>
        <begin position="15"/>
        <end position="38"/>
    </location>
</feature>
<dbReference type="Gene3D" id="3.30.70.270">
    <property type="match status" value="1"/>
</dbReference>
<dbReference type="InterPro" id="IPR001633">
    <property type="entry name" value="EAL_dom"/>
</dbReference>
<reference evidence="4 5" key="1">
    <citation type="submission" date="2019-12" db="EMBL/GenBank/DDBJ databases">
        <title>Paenibacillus sp. nov. sp. isolated from soil.</title>
        <authorList>
            <person name="Kim J."/>
            <person name="Jeong S.E."/>
            <person name="Jung H.S."/>
            <person name="Jeon C.O."/>
        </authorList>
    </citation>
    <scope>NUCLEOTIDE SEQUENCE [LARGE SCALE GENOMIC DNA]</scope>
    <source>
        <strain evidence="4 5">5J-6</strain>
    </source>
</reference>
<dbReference type="SMART" id="SM00052">
    <property type="entry name" value="EAL"/>
    <property type="match status" value="1"/>
</dbReference>
<evidence type="ECO:0000256" key="1">
    <source>
        <dbReference type="SAM" id="Phobius"/>
    </source>
</evidence>
<evidence type="ECO:0000259" key="3">
    <source>
        <dbReference type="PROSITE" id="PS50887"/>
    </source>
</evidence>
<accession>A0A6L8V153</accession>
<dbReference type="AlphaFoldDB" id="A0A6L8V153"/>
<keyword evidence="1" id="KW-0472">Membrane</keyword>
<dbReference type="PANTHER" id="PTHR33121:SF70">
    <property type="entry name" value="SIGNALING PROTEIN YKOW"/>
    <property type="match status" value="1"/>
</dbReference>
<dbReference type="InterPro" id="IPR035919">
    <property type="entry name" value="EAL_sf"/>
</dbReference>
<dbReference type="Proteomes" id="UP000481087">
    <property type="component" value="Unassembled WGS sequence"/>
</dbReference>
<dbReference type="EMBL" id="WTUZ01000015">
    <property type="protein sequence ID" value="MZQ82960.1"/>
    <property type="molecule type" value="Genomic_DNA"/>
</dbReference>
<keyword evidence="5" id="KW-1185">Reference proteome</keyword>
<name>A0A6L8V153_9BACL</name>
<dbReference type="InterPro" id="IPR043128">
    <property type="entry name" value="Rev_trsase/Diguanyl_cyclase"/>
</dbReference>
<evidence type="ECO:0000313" key="4">
    <source>
        <dbReference type="EMBL" id="MZQ82960.1"/>
    </source>
</evidence>
<protein>
    <submittedName>
        <fullName evidence="4">EAL domain-containing protein</fullName>
    </submittedName>
</protein>
<evidence type="ECO:0000313" key="5">
    <source>
        <dbReference type="Proteomes" id="UP000481087"/>
    </source>
</evidence>
<dbReference type="CDD" id="cd01948">
    <property type="entry name" value="EAL"/>
    <property type="match status" value="1"/>
</dbReference>
<feature type="transmembrane region" description="Helical" evidence="1">
    <location>
        <begin position="145"/>
        <end position="163"/>
    </location>
</feature>
<dbReference type="InterPro" id="IPR050706">
    <property type="entry name" value="Cyclic-di-GMP_PDE-like"/>
</dbReference>